<evidence type="ECO:0000313" key="2">
    <source>
        <dbReference type="Proteomes" id="UP000284706"/>
    </source>
</evidence>
<dbReference type="AlphaFoldDB" id="A0A409VHH5"/>
<protein>
    <submittedName>
        <fullName evidence="1">Uncharacterized protein</fullName>
    </submittedName>
</protein>
<reference evidence="1 2" key="1">
    <citation type="journal article" date="2018" name="Evol. Lett.">
        <title>Horizontal gene cluster transfer increased hallucinogenic mushroom diversity.</title>
        <authorList>
            <person name="Reynolds H.T."/>
            <person name="Vijayakumar V."/>
            <person name="Gluck-Thaler E."/>
            <person name="Korotkin H.B."/>
            <person name="Matheny P.B."/>
            <person name="Slot J.C."/>
        </authorList>
    </citation>
    <scope>NUCLEOTIDE SEQUENCE [LARGE SCALE GENOMIC DNA]</scope>
    <source>
        <strain evidence="1 2">SRW20</strain>
    </source>
</reference>
<comment type="caution">
    <text evidence="1">The sequence shown here is derived from an EMBL/GenBank/DDBJ whole genome shotgun (WGS) entry which is preliminary data.</text>
</comment>
<keyword evidence="2" id="KW-1185">Reference proteome</keyword>
<accession>A0A409VHH5</accession>
<dbReference type="Proteomes" id="UP000284706">
    <property type="component" value="Unassembled WGS sequence"/>
</dbReference>
<dbReference type="EMBL" id="NHYE01005647">
    <property type="protein sequence ID" value="PPQ65724.1"/>
    <property type="molecule type" value="Genomic_DNA"/>
</dbReference>
<evidence type="ECO:0000313" key="1">
    <source>
        <dbReference type="EMBL" id="PPQ65724.1"/>
    </source>
</evidence>
<gene>
    <name evidence="1" type="ORF">CVT26_000341</name>
</gene>
<dbReference type="InParanoid" id="A0A409VHH5"/>
<proteinExistence type="predicted"/>
<name>A0A409VHH5_9AGAR</name>
<organism evidence="1 2">
    <name type="scientific">Gymnopilus dilepis</name>
    <dbReference type="NCBI Taxonomy" id="231916"/>
    <lineage>
        <taxon>Eukaryota</taxon>
        <taxon>Fungi</taxon>
        <taxon>Dikarya</taxon>
        <taxon>Basidiomycota</taxon>
        <taxon>Agaricomycotina</taxon>
        <taxon>Agaricomycetes</taxon>
        <taxon>Agaricomycetidae</taxon>
        <taxon>Agaricales</taxon>
        <taxon>Agaricineae</taxon>
        <taxon>Hymenogastraceae</taxon>
        <taxon>Gymnopilus</taxon>
    </lineage>
</organism>
<sequence>MSWKELRKVLDLGNREAAFQNLQTTLRDLVSDLFSLELEGRQHDDVIFENLYRKLRHKVSFIRPEHKDLIRRLVLKEHATNRHNKSQAKKRRDHEDLYSSEDEYMDTATKAIEALRCRPELQGISIKLQEYSSSIPILINYLDVHKASGFEHLLGFVNEVARYPPPVESPWLQFAAAAIIYDV</sequence>